<gene>
    <name evidence="9" type="primary">mptB</name>
    <name evidence="9" type="ORF">ACFP57_04605</name>
</gene>
<reference evidence="10" key="1">
    <citation type="journal article" date="2019" name="Int. J. Syst. Evol. Microbiol.">
        <title>The Global Catalogue of Microorganisms (GCM) 10K type strain sequencing project: providing services to taxonomists for standard genome sequencing and annotation.</title>
        <authorList>
            <consortium name="The Broad Institute Genomics Platform"/>
            <consortium name="The Broad Institute Genome Sequencing Center for Infectious Disease"/>
            <person name="Wu L."/>
            <person name="Ma J."/>
        </authorList>
    </citation>
    <scope>NUCLEOTIDE SEQUENCE [LARGE SCALE GENOMIC DNA]</scope>
    <source>
        <strain evidence="10">CGMCC 1.15277</strain>
    </source>
</reference>
<evidence type="ECO:0000256" key="1">
    <source>
        <dbReference type="ARBA" id="ARBA00004141"/>
    </source>
</evidence>
<feature type="transmembrane region" description="Helical" evidence="8">
    <location>
        <begin position="342"/>
        <end position="368"/>
    </location>
</feature>
<evidence type="ECO:0000313" key="10">
    <source>
        <dbReference type="Proteomes" id="UP001596266"/>
    </source>
</evidence>
<feature type="transmembrane region" description="Helical" evidence="8">
    <location>
        <begin position="195"/>
        <end position="217"/>
    </location>
</feature>
<feature type="transmembrane region" description="Helical" evidence="8">
    <location>
        <begin position="380"/>
        <end position="401"/>
    </location>
</feature>
<dbReference type="NCBIfam" id="NF038066">
    <property type="entry name" value="MptB"/>
    <property type="match status" value="1"/>
</dbReference>
<evidence type="ECO:0000256" key="5">
    <source>
        <dbReference type="ARBA" id="ARBA00022989"/>
    </source>
</evidence>
<dbReference type="EMBL" id="JBHSUA010000009">
    <property type="protein sequence ID" value="MFC6396270.1"/>
    <property type="molecule type" value="Genomic_DNA"/>
</dbReference>
<comment type="similarity">
    <text evidence="7">Belongs to the MptA/B family.</text>
</comment>
<evidence type="ECO:0000313" key="9">
    <source>
        <dbReference type="EMBL" id="MFC6396270.1"/>
    </source>
</evidence>
<keyword evidence="3" id="KW-0808">Transferase</keyword>
<evidence type="ECO:0000256" key="8">
    <source>
        <dbReference type="SAM" id="Phobius"/>
    </source>
</evidence>
<keyword evidence="2 9" id="KW-0328">Glycosyltransferase</keyword>
<dbReference type="RefSeq" id="WP_343885095.1">
    <property type="nucleotide sequence ID" value="NZ_BAAAKI010000004.1"/>
</dbReference>
<name>A0ABW1WYC9_9ACTN</name>
<feature type="transmembrane region" description="Helical" evidence="8">
    <location>
        <begin position="413"/>
        <end position="435"/>
    </location>
</feature>
<feature type="transmembrane region" description="Helical" evidence="8">
    <location>
        <begin position="447"/>
        <end position="465"/>
    </location>
</feature>
<keyword evidence="5 8" id="KW-1133">Transmembrane helix</keyword>
<proteinExistence type="inferred from homology"/>
<evidence type="ECO:0000256" key="2">
    <source>
        <dbReference type="ARBA" id="ARBA00022676"/>
    </source>
</evidence>
<feature type="transmembrane region" description="Helical" evidence="8">
    <location>
        <begin position="67"/>
        <end position="87"/>
    </location>
</feature>
<feature type="transmembrane region" description="Helical" evidence="8">
    <location>
        <begin position="268"/>
        <end position="295"/>
    </location>
</feature>
<feature type="transmembrane region" description="Helical" evidence="8">
    <location>
        <begin position="107"/>
        <end position="124"/>
    </location>
</feature>
<feature type="transmembrane region" description="Helical" evidence="8">
    <location>
        <begin position="229"/>
        <end position="262"/>
    </location>
</feature>
<keyword evidence="6 8" id="KW-0472">Membrane</keyword>
<accession>A0ABW1WYC9</accession>
<feature type="transmembrane region" description="Helical" evidence="8">
    <location>
        <begin position="307"/>
        <end position="330"/>
    </location>
</feature>
<sequence>MSGAGNVWQELGLHWSSVRDAWAVRNVRRGFHGTLLIALGSLTPAYLPRSSALMGPLRAAHLTGAPFRLLGTVAVLAGLALLVDAWFRLRPSNDEGTPVAWRDLKHWAVLGIWGAPFLLAPPVFSHDAYSYAAQGWMVHNGTNPYQAGPGTLPGGFADQVAWVWRFTPAPYGPLSLQIQHGLVHLAGYDPFISSLLMRVPALLGVVLIGLLVPRIAVRLGIDPAQAAWFATLSPVLVIDFIGGAHNDALMVGLVVLALWLAYQGKWSWLASAVIVGVAAAIKQPAILAAYALPLIARPWVGWHGREVLTVVARAVASFALALGAFAAITAMTGLGYGWLNAVGVPGLVVTVSPSTIIGQGLQFVLNLFGLDSTGRMAVRTVRQIGLGVSSIGIAAMALTIARRRPITFLSWSYLLFALASPALHSWYVLWGGVLLPLTKPSNKMVRAAVWATVILLSYAAINLAWRNSVSATQGNNGALALGVAAVAGYAWQVHTHDRSTEARRRHRRGDKK</sequence>
<evidence type="ECO:0000256" key="6">
    <source>
        <dbReference type="ARBA" id="ARBA00023136"/>
    </source>
</evidence>
<organism evidence="9 10">
    <name type="scientific">Luteococcus sanguinis</name>
    <dbReference type="NCBI Taxonomy" id="174038"/>
    <lineage>
        <taxon>Bacteria</taxon>
        <taxon>Bacillati</taxon>
        <taxon>Actinomycetota</taxon>
        <taxon>Actinomycetes</taxon>
        <taxon>Propionibacteriales</taxon>
        <taxon>Propionibacteriaceae</taxon>
        <taxon>Luteococcus</taxon>
    </lineage>
</organism>
<protein>
    <submittedName>
        <fullName evidence="9">Polyprenol phosphomannose-dependent alpha 1,6 mannosyltransferase MptB</fullName>
    </submittedName>
</protein>
<evidence type="ECO:0000256" key="7">
    <source>
        <dbReference type="ARBA" id="ARBA00043987"/>
    </source>
</evidence>
<dbReference type="InterPro" id="IPR049829">
    <property type="entry name" value="MptA/B-like"/>
</dbReference>
<comment type="subcellular location">
    <subcellularLocation>
        <location evidence="1">Membrane</location>
        <topology evidence="1">Multi-pass membrane protein</topology>
    </subcellularLocation>
</comment>
<evidence type="ECO:0000256" key="4">
    <source>
        <dbReference type="ARBA" id="ARBA00022692"/>
    </source>
</evidence>
<keyword evidence="10" id="KW-1185">Reference proteome</keyword>
<dbReference type="Proteomes" id="UP001596266">
    <property type="component" value="Unassembled WGS sequence"/>
</dbReference>
<dbReference type="GO" id="GO:0016757">
    <property type="term" value="F:glycosyltransferase activity"/>
    <property type="evidence" value="ECO:0007669"/>
    <property type="project" value="UniProtKB-KW"/>
</dbReference>
<feature type="transmembrane region" description="Helical" evidence="8">
    <location>
        <begin position="30"/>
        <end position="47"/>
    </location>
</feature>
<comment type="caution">
    <text evidence="9">The sequence shown here is derived from an EMBL/GenBank/DDBJ whole genome shotgun (WGS) entry which is preliminary data.</text>
</comment>
<keyword evidence="4 8" id="KW-0812">Transmembrane</keyword>
<evidence type="ECO:0000256" key="3">
    <source>
        <dbReference type="ARBA" id="ARBA00022679"/>
    </source>
</evidence>
<dbReference type="Pfam" id="PF26314">
    <property type="entry name" value="MptA_B_family"/>
    <property type="match status" value="1"/>
</dbReference>